<dbReference type="Gene3D" id="3.40.50.300">
    <property type="entry name" value="P-loop containing nucleotide triphosphate hydrolases"/>
    <property type="match status" value="2"/>
</dbReference>
<proteinExistence type="inferred from homology"/>
<dbReference type="NCBIfam" id="NF008775">
    <property type="entry name" value="PRK11819.1"/>
    <property type="match status" value="1"/>
</dbReference>
<dbReference type="EMBL" id="QAOT01000015">
    <property type="protein sequence ID" value="PTR14947.1"/>
    <property type="molecule type" value="Genomic_DNA"/>
</dbReference>
<comment type="catalytic activity">
    <reaction evidence="12">
        <text>ATP + H2O = ADP + phosphate + H(+)</text>
        <dbReference type="Rhea" id="RHEA:13065"/>
        <dbReference type="ChEBI" id="CHEBI:15377"/>
        <dbReference type="ChEBI" id="CHEBI:15378"/>
        <dbReference type="ChEBI" id="CHEBI:30616"/>
        <dbReference type="ChEBI" id="CHEBI:43474"/>
        <dbReference type="ChEBI" id="CHEBI:456216"/>
    </reaction>
</comment>
<gene>
    <name evidence="12" type="primary">ettA</name>
    <name evidence="14" type="ORF">C8J28_11591</name>
</gene>
<evidence type="ECO:0000256" key="7">
    <source>
        <dbReference type="ARBA" id="ARBA00022801"/>
    </source>
</evidence>
<dbReference type="PROSITE" id="PS00211">
    <property type="entry name" value="ABC_TRANSPORTER_1"/>
    <property type="match status" value="1"/>
</dbReference>
<organism evidence="14 15">
    <name type="scientific">Cereibacter azotoformans</name>
    <dbReference type="NCBI Taxonomy" id="43057"/>
    <lineage>
        <taxon>Bacteria</taxon>
        <taxon>Pseudomonadati</taxon>
        <taxon>Pseudomonadota</taxon>
        <taxon>Alphaproteobacteria</taxon>
        <taxon>Rhodobacterales</taxon>
        <taxon>Paracoccaceae</taxon>
        <taxon>Cereibacter</taxon>
    </lineage>
</organism>
<feature type="region of interest" description="PtIM" evidence="12">
    <location>
        <begin position="238"/>
        <end position="318"/>
    </location>
</feature>
<comment type="function">
    <text evidence="12">A translation factor that gates the progression of the 70S ribosomal initiation complex (IC, containing tRNA(fMet) in the P-site) into the translation elongation cycle by using a mechanism sensitive to the ATP/ADP ratio. Binds to the 70S ribosome E-site where it modulates the state of the translating ribosome during subunit translocation. ATP hydrolysis probably frees it from the ribosome, which can enter the elongation phase.</text>
</comment>
<dbReference type="Proteomes" id="UP000244060">
    <property type="component" value="Unassembled WGS sequence"/>
</dbReference>
<dbReference type="GO" id="GO:0016887">
    <property type="term" value="F:ATP hydrolysis activity"/>
    <property type="evidence" value="ECO:0007669"/>
    <property type="project" value="UniProtKB-UniRule"/>
</dbReference>
<dbReference type="InterPro" id="IPR032781">
    <property type="entry name" value="ABC_tran_Xtn"/>
</dbReference>
<evidence type="ECO:0000256" key="4">
    <source>
        <dbReference type="ARBA" id="ARBA00022730"/>
    </source>
</evidence>
<dbReference type="PANTHER" id="PTHR43858">
    <property type="entry name" value="ENERGY-DEPENDENT TRANSLATIONAL THROTTLE PROTEIN ETTA"/>
    <property type="match status" value="1"/>
</dbReference>
<dbReference type="FunFam" id="3.40.50.300:FF:000011">
    <property type="entry name" value="Putative ABC transporter ATP-binding component"/>
    <property type="match status" value="1"/>
</dbReference>
<comment type="similarity">
    <text evidence="1 12">Belongs to the ABC transporter superfamily. ABCF family. Translational throttle EttA subfamily.</text>
</comment>
<dbReference type="SMART" id="SM00382">
    <property type="entry name" value="AAA"/>
    <property type="match status" value="2"/>
</dbReference>
<dbReference type="GO" id="GO:0005737">
    <property type="term" value="C:cytoplasm"/>
    <property type="evidence" value="ECO:0007669"/>
    <property type="project" value="UniProtKB-SubCell"/>
</dbReference>
<keyword evidence="4 12" id="KW-0699">rRNA-binding</keyword>
<keyword evidence="15" id="KW-1185">Reference proteome</keyword>
<evidence type="ECO:0000256" key="12">
    <source>
        <dbReference type="HAMAP-Rule" id="MF_00847"/>
    </source>
</evidence>
<dbReference type="InterPro" id="IPR027417">
    <property type="entry name" value="P-loop_NTPase"/>
</dbReference>
<comment type="subcellular location">
    <subcellularLocation>
        <location evidence="12">Cytoplasm</location>
    </subcellularLocation>
    <text evidence="12">Associates with ribosomes and polysomes.</text>
</comment>
<evidence type="ECO:0000256" key="2">
    <source>
        <dbReference type="ARBA" id="ARBA00022490"/>
    </source>
</evidence>
<sequence>MASYQYVYHMEGVSKTYPGGKKCFENVHLNFLPGVKIGVVGVNGSGKSTLLRIMAGMDTDFKGEAWAAKGARVGYLAQEPQLDPALNVRGNVMEGVAAKRAILDRYNELAMNYSDETADEMAQLQDLIDSQNLWDLDSQVDIAMEALRCPPDDADVEALSGGERRRVALCKLLLEAPDMLLLDEPTNHLDAESIAWLQQHLIDYKGTILIVTHDRYFLDDITGWILELDRGRGVPYEGNYSSWLEQKAKRMVQEAREDKAKQKVLQRELDWIRSGAKARQAKQKARIQKYNELAGQSVRERISTAQIIIPNGERLGGKVIEVENLTKHMGDKLLIENLSFSIPPGGVVGVIGPNGAGKSTLFKMLTGQEPPDSGTITVGDTVQLSYVDQSRDALDPNKTVWEEISDGLEVIHLGDFEMNSRAYCGAFNFKGTDQQKKVGLLSGGERNRVHMAKLLRSNGNVLLLDEPTNDLDVETLQALEAAIDDFAGSAIIISHDRFFLDRLCTHILAFEGDAHVEWFEGNFEAYEEDKIRRLGPDSVEPHRVKYKKFTR</sequence>
<dbReference type="Pfam" id="PF00005">
    <property type="entry name" value="ABC_tran"/>
    <property type="match status" value="2"/>
</dbReference>
<dbReference type="PROSITE" id="PS50893">
    <property type="entry name" value="ABC_TRANSPORTER_2"/>
    <property type="match status" value="2"/>
</dbReference>
<dbReference type="InterPro" id="IPR003593">
    <property type="entry name" value="AAA+_ATPase"/>
</dbReference>
<evidence type="ECO:0000256" key="6">
    <source>
        <dbReference type="ARBA" id="ARBA00022741"/>
    </source>
</evidence>
<comment type="caution">
    <text evidence="14">The sequence shown here is derived from an EMBL/GenBank/DDBJ whole genome shotgun (WGS) entry which is preliminary data.</text>
</comment>
<keyword evidence="7 12" id="KW-0378">Hydrolase</keyword>
<dbReference type="GO" id="GO:0019843">
    <property type="term" value="F:rRNA binding"/>
    <property type="evidence" value="ECO:0007669"/>
    <property type="project" value="UniProtKB-UniRule"/>
</dbReference>
<dbReference type="GO" id="GO:0045900">
    <property type="term" value="P:negative regulation of translational elongation"/>
    <property type="evidence" value="ECO:0007669"/>
    <property type="project" value="UniProtKB-UniRule"/>
</dbReference>
<dbReference type="OrthoDB" id="9808609at2"/>
<name>A0A2T5JXR6_9RHOB</name>
<comment type="subunit">
    <text evidence="12">Monomer. Probably contacts ribosomal proteins L1, L5, L33 and S7, the 16S and 23S rRNA and the P-site containing tRNA(fMet).</text>
</comment>
<dbReference type="PANTHER" id="PTHR43858:SF1">
    <property type="entry name" value="ABC TRANSPORTER-RELATED PROTEIN"/>
    <property type="match status" value="1"/>
</dbReference>
<dbReference type="HAMAP" id="MF_00847">
    <property type="entry name" value="EttA"/>
    <property type="match status" value="1"/>
</dbReference>
<keyword evidence="6 12" id="KW-0547">Nucleotide-binding</keyword>
<keyword evidence="9 12" id="KW-0810">Translation regulation</keyword>
<dbReference type="GO" id="GO:0043022">
    <property type="term" value="F:ribosome binding"/>
    <property type="evidence" value="ECO:0007669"/>
    <property type="project" value="UniProtKB-UniRule"/>
</dbReference>
<feature type="domain" description="ABC transporter" evidence="13">
    <location>
        <begin position="320"/>
        <end position="537"/>
    </location>
</feature>
<feature type="binding site" evidence="12">
    <location>
        <begin position="352"/>
        <end position="359"/>
    </location>
    <ligand>
        <name>ATP</name>
        <dbReference type="ChEBI" id="CHEBI:30616"/>
        <label>2</label>
    </ligand>
</feature>
<protein>
    <recommendedName>
        <fullName evidence="12">Energy-dependent translational throttle protein EttA</fullName>
        <ecNumber evidence="12">3.6.1.-</ecNumber>
    </recommendedName>
    <alternativeName>
        <fullName evidence="12">Translational regulatory factor EttA</fullName>
    </alternativeName>
</protein>
<dbReference type="SUPFAM" id="SSF52540">
    <property type="entry name" value="P-loop containing nucleoside triphosphate hydrolases"/>
    <property type="match status" value="2"/>
</dbReference>
<accession>A0A2T5JXR6</accession>
<keyword evidence="2 12" id="KW-0963">Cytoplasm</keyword>
<dbReference type="AlphaFoldDB" id="A0A2T5JXR6"/>
<dbReference type="GO" id="GO:0006412">
    <property type="term" value="P:translation"/>
    <property type="evidence" value="ECO:0007669"/>
    <property type="project" value="UniProtKB-KW"/>
</dbReference>
<keyword evidence="11 12" id="KW-0648">Protein biosynthesis</keyword>
<comment type="caution">
    <text evidence="12">Lacks conserved residue(s) required for the propagation of feature annotation.</text>
</comment>
<dbReference type="Pfam" id="PF12848">
    <property type="entry name" value="ABC_tran_Xtn"/>
    <property type="match status" value="1"/>
</dbReference>
<dbReference type="GO" id="GO:0005524">
    <property type="term" value="F:ATP binding"/>
    <property type="evidence" value="ECO:0007669"/>
    <property type="project" value="UniProtKB-UniRule"/>
</dbReference>
<keyword evidence="5 12" id="KW-0677">Repeat</keyword>
<evidence type="ECO:0000313" key="15">
    <source>
        <dbReference type="Proteomes" id="UP000244060"/>
    </source>
</evidence>
<feature type="domain" description="ABC transporter" evidence="13">
    <location>
        <begin position="8"/>
        <end position="255"/>
    </location>
</feature>
<dbReference type="CDD" id="cd03221">
    <property type="entry name" value="ABCF_EF-3"/>
    <property type="match status" value="2"/>
</dbReference>
<evidence type="ECO:0000256" key="1">
    <source>
        <dbReference type="ARBA" id="ARBA00005868"/>
    </source>
</evidence>
<dbReference type="GO" id="GO:0000049">
    <property type="term" value="F:tRNA binding"/>
    <property type="evidence" value="ECO:0007669"/>
    <property type="project" value="UniProtKB-UniRule"/>
</dbReference>
<evidence type="ECO:0000256" key="9">
    <source>
        <dbReference type="ARBA" id="ARBA00022845"/>
    </source>
</evidence>
<comment type="domain">
    <text evidence="12">The P-site tRNA interaction motif (PtIM domain) probably interacts with the P-site tRNA(fMet) as well as the 23S rRNA.</text>
</comment>
<keyword evidence="8 12" id="KW-0067">ATP-binding</keyword>
<reference evidence="14 15" key="1">
    <citation type="submission" date="2018-04" db="EMBL/GenBank/DDBJ databases">
        <title>Genomic Encyclopedia of Type Strains, Phase III (KMG-III): the genomes of soil and plant-associated and newly described type strains.</title>
        <authorList>
            <person name="Whitman W."/>
        </authorList>
    </citation>
    <scope>NUCLEOTIDE SEQUENCE [LARGE SCALE GENOMIC DNA]</scope>
    <source>
        <strain evidence="14 15">KA25</strain>
    </source>
</reference>
<dbReference type="EC" id="3.6.1.-" evidence="12"/>
<dbReference type="InterPro" id="IPR017871">
    <property type="entry name" value="ABC_transporter-like_CS"/>
</dbReference>
<dbReference type="NCBIfam" id="TIGR03719">
    <property type="entry name" value="ABC_ABC_ChvD"/>
    <property type="match status" value="1"/>
</dbReference>
<dbReference type="RefSeq" id="WP_108221603.1">
    <property type="nucleotide sequence ID" value="NZ_CP090021.1"/>
</dbReference>
<keyword evidence="3 12" id="KW-0820">tRNA-binding</keyword>
<evidence type="ECO:0000256" key="5">
    <source>
        <dbReference type="ARBA" id="ARBA00022737"/>
    </source>
</evidence>
<dbReference type="InterPro" id="IPR003439">
    <property type="entry name" value="ABC_transporter-like_ATP-bd"/>
</dbReference>
<evidence type="ECO:0000313" key="14">
    <source>
        <dbReference type="EMBL" id="PTR14947.1"/>
    </source>
</evidence>
<evidence type="ECO:0000256" key="3">
    <source>
        <dbReference type="ARBA" id="ARBA00022555"/>
    </source>
</evidence>
<evidence type="ECO:0000256" key="8">
    <source>
        <dbReference type="ARBA" id="ARBA00022840"/>
    </source>
</evidence>
<evidence type="ECO:0000259" key="13">
    <source>
        <dbReference type="PROSITE" id="PS50893"/>
    </source>
</evidence>
<dbReference type="FunFam" id="3.40.50.300:FF:000183">
    <property type="entry name" value="ABC transporter ATP-binding protein yjjK"/>
    <property type="match status" value="1"/>
</dbReference>
<evidence type="ECO:0000256" key="11">
    <source>
        <dbReference type="ARBA" id="ARBA00022917"/>
    </source>
</evidence>
<comment type="domain">
    <text evidence="12">The arm domain is inserted in the first ABC transporter domain. Probably contacts ribosomal protein L1.</text>
</comment>
<dbReference type="InterPro" id="IPR022374">
    <property type="entry name" value="EttA"/>
</dbReference>
<keyword evidence="10 12" id="KW-0694">RNA-binding</keyword>
<evidence type="ECO:0000256" key="10">
    <source>
        <dbReference type="ARBA" id="ARBA00022884"/>
    </source>
</evidence>